<evidence type="ECO:0008006" key="2">
    <source>
        <dbReference type="Google" id="ProtNLM"/>
    </source>
</evidence>
<reference evidence="1" key="1">
    <citation type="journal article" date="2019" name="Sci. Rep.">
        <title>Draft genome of Tanacetum cinerariifolium, the natural source of mosquito coil.</title>
        <authorList>
            <person name="Yamashiro T."/>
            <person name="Shiraishi A."/>
            <person name="Satake H."/>
            <person name="Nakayama K."/>
        </authorList>
    </citation>
    <scope>NUCLEOTIDE SEQUENCE</scope>
</reference>
<feature type="non-terminal residue" evidence="1">
    <location>
        <position position="1"/>
    </location>
</feature>
<sequence length="184" mass="20705">ESSSPLRDPSKGKAVATPSLPVTALTAKELADQQATILEAKRQELLKQELKQSIDAEQVYLDSLLAERVAEEQDRERMASAAQSTHRQAELDRVALNLTNEEWIGLVDQVQANLTLFAELLGADVSEDTFSVRMVELMNRRRKAIAEMKAKAKREKPMTPAQQKEFMHTFFKIQSSVIYSTGWT</sequence>
<name>A0A699UPZ6_TANCI</name>
<comment type="caution">
    <text evidence="1">The sequence shown here is derived from an EMBL/GenBank/DDBJ whole genome shotgun (WGS) entry which is preliminary data.</text>
</comment>
<evidence type="ECO:0000313" key="1">
    <source>
        <dbReference type="EMBL" id="GFD23611.1"/>
    </source>
</evidence>
<organism evidence="1">
    <name type="scientific">Tanacetum cinerariifolium</name>
    <name type="common">Dalmatian daisy</name>
    <name type="synonym">Chrysanthemum cinerariifolium</name>
    <dbReference type="NCBI Taxonomy" id="118510"/>
    <lineage>
        <taxon>Eukaryota</taxon>
        <taxon>Viridiplantae</taxon>
        <taxon>Streptophyta</taxon>
        <taxon>Embryophyta</taxon>
        <taxon>Tracheophyta</taxon>
        <taxon>Spermatophyta</taxon>
        <taxon>Magnoliopsida</taxon>
        <taxon>eudicotyledons</taxon>
        <taxon>Gunneridae</taxon>
        <taxon>Pentapetalae</taxon>
        <taxon>asterids</taxon>
        <taxon>campanulids</taxon>
        <taxon>Asterales</taxon>
        <taxon>Asteraceae</taxon>
        <taxon>Asteroideae</taxon>
        <taxon>Anthemideae</taxon>
        <taxon>Anthemidinae</taxon>
        <taxon>Tanacetum</taxon>
    </lineage>
</organism>
<protein>
    <recommendedName>
        <fullName evidence="2">JmjC domain-containing protein</fullName>
    </recommendedName>
</protein>
<accession>A0A699UPZ6</accession>
<dbReference type="EMBL" id="BKCJ011346112">
    <property type="protein sequence ID" value="GFD23611.1"/>
    <property type="molecule type" value="Genomic_DNA"/>
</dbReference>
<dbReference type="AlphaFoldDB" id="A0A699UPZ6"/>
<gene>
    <name evidence="1" type="ORF">Tci_895580</name>
</gene>
<proteinExistence type="predicted"/>